<dbReference type="EMBL" id="JBFTWV010000187">
    <property type="protein sequence ID" value="KAL2784243.1"/>
    <property type="molecule type" value="Genomic_DNA"/>
</dbReference>
<proteinExistence type="predicted"/>
<dbReference type="InterPro" id="IPR050360">
    <property type="entry name" value="MFS_Sugar_Transporters"/>
</dbReference>
<organism evidence="6 7">
    <name type="scientific">Aspergillus keveii</name>
    <dbReference type="NCBI Taxonomy" id="714993"/>
    <lineage>
        <taxon>Eukaryota</taxon>
        <taxon>Fungi</taxon>
        <taxon>Dikarya</taxon>
        <taxon>Ascomycota</taxon>
        <taxon>Pezizomycotina</taxon>
        <taxon>Eurotiomycetes</taxon>
        <taxon>Eurotiomycetidae</taxon>
        <taxon>Eurotiales</taxon>
        <taxon>Aspergillaceae</taxon>
        <taxon>Aspergillus</taxon>
        <taxon>Aspergillus subgen. Nidulantes</taxon>
    </lineage>
</organism>
<dbReference type="PANTHER" id="PTHR48022:SF2">
    <property type="entry name" value="PLASTIDIC GLUCOSE TRANSPORTER 4"/>
    <property type="match status" value="1"/>
</dbReference>
<feature type="transmembrane region" description="Helical" evidence="5">
    <location>
        <begin position="194"/>
        <end position="214"/>
    </location>
</feature>
<comment type="subcellular location">
    <subcellularLocation>
        <location evidence="1">Membrane</location>
        <topology evidence="1">Multi-pass membrane protein</topology>
    </subcellularLocation>
</comment>
<dbReference type="Proteomes" id="UP001610563">
    <property type="component" value="Unassembled WGS sequence"/>
</dbReference>
<protein>
    <recommendedName>
        <fullName evidence="8">Sugar transporter</fullName>
    </recommendedName>
</protein>
<evidence type="ECO:0000256" key="2">
    <source>
        <dbReference type="ARBA" id="ARBA00022692"/>
    </source>
</evidence>
<keyword evidence="4 5" id="KW-0472">Membrane</keyword>
<accession>A0ABR4FMG2</accession>
<dbReference type="InterPro" id="IPR036259">
    <property type="entry name" value="MFS_trans_sf"/>
</dbReference>
<name>A0ABR4FMG2_9EURO</name>
<feature type="transmembrane region" description="Helical" evidence="5">
    <location>
        <begin position="226"/>
        <end position="244"/>
    </location>
</feature>
<gene>
    <name evidence="6" type="ORF">BJX66DRAFT_344214</name>
</gene>
<evidence type="ECO:0000256" key="5">
    <source>
        <dbReference type="SAM" id="Phobius"/>
    </source>
</evidence>
<sequence length="303" mass="33149">MAAEKVDLSLSQRLQHLNPMLIFIMAYISMCSFNFGYDVSVFGGVQAMNQLWPAIQAGSICCGYIAKKWGRRVAILCLTIGVILQTAAVGSAMFTIGRVITFGMAGMAIVVVPIYNAETCPQVLRGMLNSTLQLMISLGSLVASFVTYGTENTPGDPGWADPHGPPIYYGRLSSSYIVVSKAAALHVKEKTNLLACVISVPTTFETSFTFPYLINAEYANLGGKVGYVYESINIVMVALTYFIIPELKGRTLEEVDQLFASGAPLRKFHMVQTRSAQDVYQEEIERKGAKDRTEIHVRTVNSA</sequence>
<comment type="caution">
    <text evidence="6">The sequence shown here is derived from an EMBL/GenBank/DDBJ whole genome shotgun (WGS) entry which is preliminary data.</text>
</comment>
<feature type="transmembrane region" description="Helical" evidence="5">
    <location>
        <begin position="96"/>
        <end position="115"/>
    </location>
</feature>
<evidence type="ECO:0000313" key="7">
    <source>
        <dbReference type="Proteomes" id="UP001610563"/>
    </source>
</evidence>
<dbReference type="InterPro" id="IPR005828">
    <property type="entry name" value="MFS_sugar_transport-like"/>
</dbReference>
<keyword evidence="3 5" id="KW-1133">Transmembrane helix</keyword>
<evidence type="ECO:0000256" key="4">
    <source>
        <dbReference type="ARBA" id="ARBA00023136"/>
    </source>
</evidence>
<keyword evidence="2 5" id="KW-0812">Transmembrane</keyword>
<dbReference type="Gene3D" id="1.20.1250.20">
    <property type="entry name" value="MFS general substrate transporter like domains"/>
    <property type="match status" value="2"/>
</dbReference>
<dbReference type="SUPFAM" id="SSF103473">
    <property type="entry name" value="MFS general substrate transporter"/>
    <property type="match status" value="1"/>
</dbReference>
<keyword evidence="7" id="KW-1185">Reference proteome</keyword>
<evidence type="ECO:0008006" key="8">
    <source>
        <dbReference type="Google" id="ProtNLM"/>
    </source>
</evidence>
<evidence type="ECO:0000313" key="6">
    <source>
        <dbReference type="EMBL" id="KAL2784243.1"/>
    </source>
</evidence>
<dbReference type="Pfam" id="PF00083">
    <property type="entry name" value="Sugar_tr"/>
    <property type="match status" value="2"/>
</dbReference>
<evidence type="ECO:0000256" key="3">
    <source>
        <dbReference type="ARBA" id="ARBA00022989"/>
    </source>
</evidence>
<dbReference type="PANTHER" id="PTHR48022">
    <property type="entry name" value="PLASTIDIC GLUCOSE TRANSPORTER 4"/>
    <property type="match status" value="1"/>
</dbReference>
<reference evidence="6 7" key="1">
    <citation type="submission" date="2024-07" db="EMBL/GenBank/DDBJ databases">
        <title>Section-level genome sequencing and comparative genomics of Aspergillus sections Usti and Cavernicolus.</title>
        <authorList>
            <consortium name="Lawrence Berkeley National Laboratory"/>
            <person name="Nybo J.L."/>
            <person name="Vesth T.C."/>
            <person name="Theobald S."/>
            <person name="Frisvad J.C."/>
            <person name="Larsen T.O."/>
            <person name="Kjaerboelling I."/>
            <person name="Rothschild-Mancinelli K."/>
            <person name="Lyhne E.K."/>
            <person name="Kogle M.E."/>
            <person name="Barry K."/>
            <person name="Clum A."/>
            <person name="Na H."/>
            <person name="Ledsgaard L."/>
            <person name="Lin J."/>
            <person name="Lipzen A."/>
            <person name="Kuo A."/>
            <person name="Riley R."/>
            <person name="Mondo S."/>
            <person name="Labutti K."/>
            <person name="Haridas S."/>
            <person name="Pangalinan J."/>
            <person name="Salamov A.A."/>
            <person name="Simmons B.A."/>
            <person name="Magnuson J.K."/>
            <person name="Chen J."/>
            <person name="Drula E."/>
            <person name="Henrissat B."/>
            <person name="Wiebenga A."/>
            <person name="Lubbers R.J."/>
            <person name="Gomes A.C."/>
            <person name="Makela M.R."/>
            <person name="Stajich J."/>
            <person name="Grigoriev I.V."/>
            <person name="Mortensen U.H."/>
            <person name="De Vries R.P."/>
            <person name="Baker S.E."/>
            <person name="Andersen M.R."/>
        </authorList>
    </citation>
    <scope>NUCLEOTIDE SEQUENCE [LARGE SCALE GENOMIC DNA]</scope>
    <source>
        <strain evidence="6 7">CBS 209.92</strain>
    </source>
</reference>
<feature type="transmembrane region" description="Helical" evidence="5">
    <location>
        <begin position="73"/>
        <end position="90"/>
    </location>
</feature>
<evidence type="ECO:0000256" key="1">
    <source>
        <dbReference type="ARBA" id="ARBA00004141"/>
    </source>
</evidence>
<feature type="transmembrane region" description="Helical" evidence="5">
    <location>
        <begin position="20"/>
        <end position="37"/>
    </location>
</feature>